<protein>
    <submittedName>
        <fullName evidence="3">Oxidoreductase, short chain dehydrogenase/reductase family protein</fullName>
    </submittedName>
</protein>
<dbReference type="OrthoDB" id="5918007at2759"/>
<feature type="compositionally biased region" description="Polar residues" evidence="2">
    <location>
        <begin position="152"/>
        <end position="163"/>
    </location>
</feature>
<evidence type="ECO:0000313" key="4">
    <source>
        <dbReference type="Proteomes" id="UP000053676"/>
    </source>
</evidence>
<gene>
    <name evidence="3" type="ORF">NECAME_08469</name>
</gene>
<evidence type="ECO:0000256" key="2">
    <source>
        <dbReference type="SAM" id="MobiDB-lite"/>
    </source>
</evidence>
<feature type="compositionally biased region" description="Polar residues" evidence="2">
    <location>
        <begin position="240"/>
        <end position="257"/>
    </location>
</feature>
<dbReference type="Pfam" id="PF13561">
    <property type="entry name" value="adh_short_C2"/>
    <property type="match status" value="1"/>
</dbReference>
<dbReference type="STRING" id="51031.W2TJZ5"/>
<dbReference type="EMBL" id="KI658717">
    <property type="protein sequence ID" value="ETN81501.1"/>
    <property type="molecule type" value="Genomic_DNA"/>
</dbReference>
<feature type="compositionally biased region" description="Low complexity" evidence="2">
    <location>
        <begin position="133"/>
        <end position="144"/>
    </location>
</feature>
<name>W2TJZ5_NECAM</name>
<feature type="compositionally biased region" description="Polar residues" evidence="2">
    <location>
        <begin position="447"/>
        <end position="478"/>
    </location>
</feature>
<feature type="region of interest" description="Disordered" evidence="2">
    <location>
        <begin position="434"/>
        <end position="501"/>
    </location>
</feature>
<dbReference type="SUPFAM" id="SSF51735">
    <property type="entry name" value="NAD(P)-binding Rossmann-fold domains"/>
    <property type="match status" value="1"/>
</dbReference>
<feature type="region of interest" description="Disordered" evidence="2">
    <location>
        <begin position="86"/>
        <end position="323"/>
    </location>
</feature>
<dbReference type="KEGG" id="nai:NECAME_08469"/>
<feature type="compositionally biased region" description="Polar residues" evidence="2">
    <location>
        <begin position="197"/>
        <end position="215"/>
    </location>
</feature>
<dbReference type="CDD" id="cd14277">
    <property type="entry name" value="UBA_UBP2_like"/>
    <property type="match status" value="1"/>
</dbReference>
<dbReference type="CDD" id="cd05233">
    <property type="entry name" value="SDR_c"/>
    <property type="match status" value="1"/>
</dbReference>
<dbReference type="Gene3D" id="3.40.50.720">
    <property type="entry name" value="NAD(P)-binding Rossmann-like Domain"/>
    <property type="match status" value="2"/>
</dbReference>
<accession>W2TJZ5</accession>
<reference evidence="4" key="1">
    <citation type="journal article" date="2014" name="Nat. Genet.">
        <title>Genome of the human hookworm Necator americanus.</title>
        <authorList>
            <person name="Tang Y.T."/>
            <person name="Gao X."/>
            <person name="Rosa B.A."/>
            <person name="Abubucker S."/>
            <person name="Hallsworth-Pepin K."/>
            <person name="Martin J."/>
            <person name="Tyagi R."/>
            <person name="Heizer E."/>
            <person name="Zhang X."/>
            <person name="Bhonagiri-Palsikar V."/>
            <person name="Minx P."/>
            <person name="Warren W.C."/>
            <person name="Wang Q."/>
            <person name="Zhan B."/>
            <person name="Hotez P.J."/>
            <person name="Sternberg P.W."/>
            <person name="Dougall A."/>
            <person name="Gaze S.T."/>
            <person name="Mulvenna J."/>
            <person name="Sotillo J."/>
            <person name="Ranganathan S."/>
            <person name="Rabelo E.M."/>
            <person name="Wilson R.K."/>
            <person name="Felgner P.L."/>
            <person name="Bethony J."/>
            <person name="Hawdon J.M."/>
            <person name="Gasser R.B."/>
            <person name="Loukas A."/>
            <person name="Mitreva M."/>
        </authorList>
    </citation>
    <scope>NUCLEOTIDE SEQUENCE [LARGE SCALE GENOMIC DNA]</scope>
</reference>
<dbReference type="AlphaFoldDB" id="W2TJZ5"/>
<evidence type="ECO:0000256" key="1">
    <source>
        <dbReference type="ARBA" id="ARBA00006484"/>
    </source>
</evidence>
<dbReference type="InterPro" id="IPR036291">
    <property type="entry name" value="NAD(P)-bd_dom_sf"/>
</dbReference>
<dbReference type="InterPro" id="IPR009060">
    <property type="entry name" value="UBA-like_sf"/>
</dbReference>
<dbReference type="PANTHER" id="PTHR43943:SF2">
    <property type="entry name" value="DEHYDROGENASE_REDUCTASE 4"/>
    <property type="match status" value="1"/>
</dbReference>
<dbReference type="Proteomes" id="UP000053676">
    <property type="component" value="Unassembled WGS sequence"/>
</dbReference>
<dbReference type="PANTHER" id="PTHR43943">
    <property type="entry name" value="DEHYDROGENASE/REDUCTASE (SDR FAMILY) MEMBER 4"/>
    <property type="match status" value="1"/>
</dbReference>
<feature type="region of interest" description="Disordered" evidence="2">
    <location>
        <begin position="637"/>
        <end position="683"/>
    </location>
</feature>
<dbReference type="OMA" id="GQFDMNS"/>
<dbReference type="Pfam" id="PF00106">
    <property type="entry name" value="adh_short"/>
    <property type="match status" value="1"/>
</dbReference>
<organism evidence="3 4">
    <name type="scientific">Necator americanus</name>
    <name type="common">Human hookworm</name>
    <dbReference type="NCBI Taxonomy" id="51031"/>
    <lineage>
        <taxon>Eukaryota</taxon>
        <taxon>Metazoa</taxon>
        <taxon>Ecdysozoa</taxon>
        <taxon>Nematoda</taxon>
        <taxon>Chromadorea</taxon>
        <taxon>Rhabditida</taxon>
        <taxon>Rhabditina</taxon>
        <taxon>Rhabditomorpha</taxon>
        <taxon>Strongyloidea</taxon>
        <taxon>Ancylostomatidae</taxon>
        <taxon>Bunostominae</taxon>
        <taxon>Necator</taxon>
    </lineage>
</organism>
<feature type="region of interest" description="Disordered" evidence="2">
    <location>
        <begin position="556"/>
        <end position="619"/>
    </location>
</feature>
<feature type="compositionally biased region" description="Polar residues" evidence="2">
    <location>
        <begin position="590"/>
        <end position="604"/>
    </location>
</feature>
<dbReference type="InterPro" id="IPR002347">
    <property type="entry name" value="SDR_fam"/>
</dbReference>
<proteinExistence type="inferred from homology"/>
<evidence type="ECO:0000313" key="3">
    <source>
        <dbReference type="EMBL" id="ETN81501.1"/>
    </source>
</evidence>
<sequence>MGVKGESSNHRAKAVATDEQMRLARLTLEGNSAEEDPANIQRLIKRVIETTRCTQARAELALYDNDNDLAAAIDYILEHGSEIESWTEQKSKKDKKKEEEDKRPARGQSSARGRGGFGDRGGRGRGRGEAMVSRGASRGSSMSGRGRGGPINSGNSRLIQSKPQNDESGMKTTDTDSVDEGSDWKGGPMVFHRSEDPATSSLPNSNASVTMSQPSNTPPAPISFAAVAAAAAKKDAKRQQPPSTNSVSATEAPTPASTEFHHEEPVTSASPATADQAAPKDAFYSEPSVAHPINQDDREVPGVPSTSDADDGEVLPTTPTLSPAIQANWTSQLKNDLGIGISSSPRQQQFTSVQSLASAPAGVEFVTATVPPGLSDYHFGFVDAPQSNEIPTSAASVANQSNDVLFASARSTATTTGAAVPPKVTEAERAPLNGDFSLKASPPISHSYGQQQQQHNTRSLSYADPSSVSYAPTTQSDRGVSAGSKPPAPIPHPPQQSAHQAPQQIFPTQMPYGSYPYMNMNMYSPVTGVRAEDQYAALYAASMPFGMGVDLSAILPPTTPMSQAGASQQHPGSTQHRSDTHNLVDMNKFASGNTRDGSGQQPSNVAPPPGFANPSFMPQPGLSSLFLQQQFPPHPYSFMMPNVGSGRQMYPQEDDRKSYDKMGGAKQAQATPPQHYHNGGYLNSGLNKKPLLERKDLESFPFRSMTSPVVLVTGVTSSLGKAIVRRLAFAGYRVAAADRCAGSVNEVTADNKKVGGDVIGFAVDVGDNSQRSELISRVTSELGSLDSLVVVPPDNDIRGDIMDTSTMQFNKLFNDRLTIPFKLSQAALPILKKSNLLDIMCWLLSWGGRGIVFRGFNVCSVSYQKCGTKCGSVNGDGSGAFWDSTKLDEGMQQLQSMIPLGRFGRPSDAASLVQFLLSPKAKYITGENCVLNGGVSFRL</sequence>
<comment type="similarity">
    <text evidence="1">Belongs to the short-chain dehydrogenases/reductases (SDR) family.</text>
</comment>
<dbReference type="SUPFAM" id="SSF46934">
    <property type="entry name" value="UBA-like"/>
    <property type="match status" value="1"/>
</dbReference>
<dbReference type="Gene3D" id="1.10.8.10">
    <property type="entry name" value="DNA helicase RuvA subunit, C-terminal domain"/>
    <property type="match status" value="1"/>
</dbReference>
<feature type="compositionally biased region" description="Polar residues" evidence="2">
    <location>
        <begin position="560"/>
        <end position="575"/>
    </location>
</feature>
<keyword evidence="4" id="KW-1185">Reference proteome</keyword>
<feature type="compositionally biased region" description="Basic and acidic residues" evidence="2">
    <location>
        <begin position="86"/>
        <end position="104"/>
    </location>
</feature>
<dbReference type="PRINTS" id="PR00081">
    <property type="entry name" value="GDHRDH"/>
</dbReference>